<dbReference type="Proteomes" id="UP000183504">
    <property type="component" value="Unassembled WGS sequence"/>
</dbReference>
<dbReference type="RefSeq" id="WP_072074119.1">
    <property type="nucleotide sequence ID" value="NZ_CDMW01000001.1"/>
</dbReference>
<gene>
    <name evidence="2" type="ORF">SSV_1226</name>
</gene>
<evidence type="ECO:0000313" key="2">
    <source>
        <dbReference type="EMBL" id="CEL90523.1"/>
    </source>
</evidence>
<keyword evidence="1" id="KW-0732">Signal</keyword>
<reference evidence="2 3" key="1">
    <citation type="submission" date="2015-01" db="EMBL/GenBank/DDBJ databases">
        <authorList>
            <person name="Pelicic Vladimir"/>
        </authorList>
    </citation>
    <scope>NUCLEOTIDE SEQUENCE [LARGE SCALE GENOMIC DNA]</scope>
    <source>
        <strain evidence="2 3">2908</strain>
    </source>
</reference>
<feature type="signal peptide" evidence="1">
    <location>
        <begin position="1"/>
        <end position="23"/>
    </location>
</feature>
<protein>
    <submittedName>
        <fullName evidence="2">Uncharacterized protein</fullName>
    </submittedName>
</protein>
<sequence>MPKTLFLWLLTVLSLGLVKTPQAKTVEQSLKSNAEAIEIAQKIQEHVKQDEATRVAVEAAAFD</sequence>
<evidence type="ECO:0000256" key="1">
    <source>
        <dbReference type="SAM" id="SignalP"/>
    </source>
</evidence>
<name>A0A0B7GQN0_STRSA</name>
<accession>A0A0B7GQN0</accession>
<evidence type="ECO:0000313" key="3">
    <source>
        <dbReference type="Proteomes" id="UP000183504"/>
    </source>
</evidence>
<proteinExistence type="predicted"/>
<feature type="chain" id="PRO_5002128462" evidence="1">
    <location>
        <begin position="24"/>
        <end position="63"/>
    </location>
</feature>
<dbReference type="AlphaFoldDB" id="A0A0B7GQN0"/>
<dbReference type="EMBL" id="CDMW01000001">
    <property type="protein sequence ID" value="CEL90523.1"/>
    <property type="molecule type" value="Genomic_DNA"/>
</dbReference>
<organism evidence="2 3">
    <name type="scientific">Streptococcus sanguinis</name>
    <dbReference type="NCBI Taxonomy" id="1305"/>
    <lineage>
        <taxon>Bacteria</taxon>
        <taxon>Bacillati</taxon>
        <taxon>Bacillota</taxon>
        <taxon>Bacilli</taxon>
        <taxon>Lactobacillales</taxon>
        <taxon>Streptococcaceae</taxon>
        <taxon>Streptococcus</taxon>
    </lineage>
</organism>